<keyword evidence="1" id="KW-1133">Transmembrane helix</keyword>
<proteinExistence type="predicted"/>
<feature type="transmembrane region" description="Helical" evidence="1">
    <location>
        <begin position="80"/>
        <end position="102"/>
    </location>
</feature>
<organism evidence="2 3">
    <name type="scientific">Noviherbaspirillum aridicola</name>
    <dbReference type="NCBI Taxonomy" id="2849687"/>
    <lineage>
        <taxon>Bacteria</taxon>
        <taxon>Pseudomonadati</taxon>
        <taxon>Pseudomonadota</taxon>
        <taxon>Betaproteobacteria</taxon>
        <taxon>Burkholderiales</taxon>
        <taxon>Oxalobacteraceae</taxon>
        <taxon>Noviherbaspirillum</taxon>
    </lineage>
</organism>
<dbReference type="Gene3D" id="1.20.1250.20">
    <property type="entry name" value="MFS general substrate transporter like domains"/>
    <property type="match status" value="1"/>
</dbReference>
<dbReference type="InterPro" id="IPR036259">
    <property type="entry name" value="MFS_trans_sf"/>
</dbReference>
<evidence type="ECO:0008006" key="4">
    <source>
        <dbReference type="Google" id="ProtNLM"/>
    </source>
</evidence>
<dbReference type="RefSeq" id="WP_220809453.1">
    <property type="nucleotide sequence ID" value="NZ_BPMK01000014.1"/>
</dbReference>
<gene>
    <name evidence="2" type="ORF">NCCP691_30400</name>
</gene>
<feature type="transmembrane region" description="Helical" evidence="1">
    <location>
        <begin position="260"/>
        <end position="280"/>
    </location>
</feature>
<keyword evidence="1" id="KW-0812">Transmembrane</keyword>
<dbReference type="SUPFAM" id="SSF103473">
    <property type="entry name" value="MFS general substrate transporter"/>
    <property type="match status" value="1"/>
</dbReference>
<protein>
    <recommendedName>
        <fullName evidence="4">MFS transporter</fullName>
    </recommendedName>
</protein>
<evidence type="ECO:0000313" key="2">
    <source>
        <dbReference type="EMBL" id="GIZ53026.1"/>
    </source>
</evidence>
<feature type="transmembrane region" description="Helical" evidence="1">
    <location>
        <begin position="7"/>
        <end position="31"/>
    </location>
</feature>
<evidence type="ECO:0000256" key="1">
    <source>
        <dbReference type="SAM" id="Phobius"/>
    </source>
</evidence>
<feature type="transmembrane region" description="Helical" evidence="1">
    <location>
        <begin position="122"/>
        <end position="148"/>
    </location>
</feature>
<accession>A0ABQ4Q716</accession>
<keyword evidence="3" id="KW-1185">Reference proteome</keyword>
<feature type="transmembrane region" description="Helical" evidence="1">
    <location>
        <begin position="155"/>
        <end position="175"/>
    </location>
</feature>
<dbReference type="EMBL" id="BPMK01000014">
    <property type="protein sequence ID" value="GIZ53026.1"/>
    <property type="molecule type" value="Genomic_DNA"/>
</dbReference>
<evidence type="ECO:0000313" key="3">
    <source>
        <dbReference type="Proteomes" id="UP000887222"/>
    </source>
</evidence>
<feature type="transmembrane region" description="Helical" evidence="1">
    <location>
        <begin position="230"/>
        <end position="248"/>
    </location>
</feature>
<reference evidence="2 3" key="1">
    <citation type="journal article" date="2022" name="Int. J. Syst. Evol. Microbiol.">
        <title>Noviherbaspirillum aridicola sp. nov., isolated from an arid soil in Pakistan.</title>
        <authorList>
            <person name="Khan I.U."/>
            <person name="Saqib M."/>
            <person name="Amin A."/>
            <person name="Hussain F."/>
            <person name="Li L."/>
            <person name="Liu Y.H."/>
            <person name="Fang B.Z."/>
            <person name="Ahmed I."/>
            <person name="Li W.J."/>
        </authorList>
    </citation>
    <scope>NUCLEOTIDE SEQUENCE [LARGE SCALE GENOMIC DNA]</scope>
    <source>
        <strain evidence="2 3">NCCP-691</strain>
    </source>
</reference>
<feature type="transmembrane region" description="Helical" evidence="1">
    <location>
        <begin position="37"/>
        <end position="59"/>
    </location>
</feature>
<sequence>MTPNQRAILPLIGLQGAVGSLGGFIGFFVVGRDDVHAIFRYSAAMLTVAMLATFLAYRFGPRLKLSGARLLRLGFVVPGLLLLFGDGSVATMAIAFGSYLGLTWGGRHALEMALLDDGERDTYAACSCTAVVVLGVAMSLLSTLLLAASGEQARFVYWLYGALCLLGALLLGRAIPDTGPVSLQDPVSVLRQPQFIACLPLFFLESGLFGIGQAMHATGAARALASASHFGWVSTCAGLVGGLALYFTRRRRDVDNRAQWLGLSCLVVGAAFVLLGASAWLPGLFVAYSILKAAGSPFLLASEQVLNQRTLDIHGALPDRIFARELVLWGLRMLSLCLFWVLSVWMTPFQMLVTGAAVLSAGTALEYVVGKALLGQARSAPALASA</sequence>
<feature type="transmembrane region" description="Helical" evidence="1">
    <location>
        <begin position="326"/>
        <end position="345"/>
    </location>
</feature>
<comment type="caution">
    <text evidence="2">The sequence shown here is derived from an EMBL/GenBank/DDBJ whole genome shotgun (WGS) entry which is preliminary data.</text>
</comment>
<name>A0ABQ4Q716_9BURK</name>
<dbReference type="Proteomes" id="UP000887222">
    <property type="component" value="Unassembled WGS sequence"/>
</dbReference>
<keyword evidence="1" id="KW-0472">Membrane</keyword>